<dbReference type="FunFam" id="3.90.1150.10:FF:000006">
    <property type="entry name" value="Phosphoserine aminotransferase"/>
    <property type="match status" value="1"/>
</dbReference>
<evidence type="ECO:0000313" key="14">
    <source>
        <dbReference type="Proteomes" id="UP001485043"/>
    </source>
</evidence>
<evidence type="ECO:0000256" key="5">
    <source>
        <dbReference type="ARBA" id="ARBA00022576"/>
    </source>
</evidence>
<comment type="cofactor">
    <cofactor evidence="1">
        <name>pyridoxal 5'-phosphate</name>
        <dbReference type="ChEBI" id="CHEBI:597326"/>
    </cofactor>
</comment>
<evidence type="ECO:0000256" key="1">
    <source>
        <dbReference type="ARBA" id="ARBA00001933"/>
    </source>
</evidence>
<evidence type="ECO:0000256" key="3">
    <source>
        <dbReference type="ARBA" id="ARBA00006904"/>
    </source>
</evidence>
<evidence type="ECO:0000256" key="4">
    <source>
        <dbReference type="ARBA" id="ARBA00013030"/>
    </source>
</evidence>
<protein>
    <recommendedName>
        <fullName evidence="4">phosphoserine transaminase</fullName>
        <ecNumber evidence="4">2.6.1.52</ecNumber>
    </recommendedName>
</protein>
<dbReference type="AlphaFoldDB" id="A0AAW1SYS8"/>
<proteinExistence type="inferred from homology"/>
<name>A0AAW1SYS8_9CHLO</name>
<dbReference type="EC" id="2.6.1.52" evidence="4"/>
<evidence type="ECO:0000256" key="2">
    <source>
        <dbReference type="ARBA" id="ARBA00005099"/>
    </source>
</evidence>
<dbReference type="InterPro" id="IPR015424">
    <property type="entry name" value="PyrdxlP-dep_Trfase"/>
</dbReference>
<evidence type="ECO:0000259" key="12">
    <source>
        <dbReference type="Pfam" id="PF00266"/>
    </source>
</evidence>
<accession>A0AAW1SYS8</accession>
<keyword evidence="6" id="KW-0028">Amino-acid biosynthesis</keyword>
<keyword evidence="5" id="KW-0032">Aminotransferase</keyword>
<evidence type="ECO:0000256" key="10">
    <source>
        <dbReference type="ARBA" id="ARBA00047630"/>
    </source>
</evidence>
<dbReference type="FunFam" id="3.40.640.10:FF:000010">
    <property type="entry name" value="Phosphoserine aminotransferase"/>
    <property type="match status" value="1"/>
</dbReference>
<evidence type="ECO:0000313" key="13">
    <source>
        <dbReference type="EMBL" id="KAK9862375.1"/>
    </source>
</evidence>
<evidence type="ECO:0000256" key="7">
    <source>
        <dbReference type="ARBA" id="ARBA00022679"/>
    </source>
</evidence>
<organism evidence="13 14">
    <name type="scientific">Apatococcus fuscideae</name>
    <dbReference type="NCBI Taxonomy" id="2026836"/>
    <lineage>
        <taxon>Eukaryota</taxon>
        <taxon>Viridiplantae</taxon>
        <taxon>Chlorophyta</taxon>
        <taxon>core chlorophytes</taxon>
        <taxon>Trebouxiophyceae</taxon>
        <taxon>Chlorellales</taxon>
        <taxon>Chlorellaceae</taxon>
        <taxon>Apatococcus</taxon>
    </lineage>
</organism>
<dbReference type="InterPro" id="IPR015421">
    <property type="entry name" value="PyrdxlP-dep_Trfase_major"/>
</dbReference>
<reference evidence="13 14" key="1">
    <citation type="journal article" date="2024" name="Nat. Commun.">
        <title>Phylogenomics reveals the evolutionary origins of lichenization in chlorophyte algae.</title>
        <authorList>
            <person name="Puginier C."/>
            <person name="Libourel C."/>
            <person name="Otte J."/>
            <person name="Skaloud P."/>
            <person name="Haon M."/>
            <person name="Grisel S."/>
            <person name="Petersen M."/>
            <person name="Berrin J.G."/>
            <person name="Delaux P.M."/>
            <person name="Dal Grande F."/>
            <person name="Keller J."/>
        </authorList>
    </citation>
    <scope>NUCLEOTIDE SEQUENCE [LARGE SCALE GENOMIC DNA]</scope>
    <source>
        <strain evidence="13 14">SAG 2523</strain>
    </source>
</reference>
<dbReference type="InterPro" id="IPR015422">
    <property type="entry name" value="PyrdxlP-dep_Trfase_small"/>
</dbReference>
<comment type="caution">
    <text evidence="13">The sequence shown here is derived from an EMBL/GenBank/DDBJ whole genome shotgun (WGS) entry which is preliminary data.</text>
</comment>
<dbReference type="GO" id="GO:0030170">
    <property type="term" value="F:pyridoxal phosphate binding"/>
    <property type="evidence" value="ECO:0007669"/>
    <property type="project" value="TreeGrafter"/>
</dbReference>
<dbReference type="Gene3D" id="3.90.1150.10">
    <property type="entry name" value="Aspartate Aminotransferase, domain 1"/>
    <property type="match status" value="1"/>
</dbReference>
<dbReference type="EMBL" id="JALJOV010000616">
    <property type="protein sequence ID" value="KAK9862375.1"/>
    <property type="molecule type" value="Genomic_DNA"/>
</dbReference>
<dbReference type="InterPro" id="IPR000192">
    <property type="entry name" value="Aminotrans_V_dom"/>
</dbReference>
<keyword evidence="8" id="KW-0663">Pyridoxal phosphate</keyword>
<evidence type="ECO:0000256" key="8">
    <source>
        <dbReference type="ARBA" id="ARBA00022898"/>
    </source>
</evidence>
<comment type="catalytic activity">
    <reaction evidence="11">
        <text>O-phospho-L-serine + 2-oxoglutarate = 3-phosphooxypyruvate + L-glutamate</text>
        <dbReference type="Rhea" id="RHEA:14329"/>
        <dbReference type="ChEBI" id="CHEBI:16810"/>
        <dbReference type="ChEBI" id="CHEBI:18110"/>
        <dbReference type="ChEBI" id="CHEBI:29985"/>
        <dbReference type="ChEBI" id="CHEBI:57524"/>
        <dbReference type="EC" id="2.6.1.52"/>
    </reaction>
</comment>
<dbReference type="NCBIfam" id="NF003764">
    <property type="entry name" value="PRK05355.1"/>
    <property type="match status" value="1"/>
</dbReference>
<dbReference type="HAMAP" id="MF_00160">
    <property type="entry name" value="SerC_aminotrans_5"/>
    <property type="match status" value="1"/>
</dbReference>
<dbReference type="GO" id="GO:0009570">
    <property type="term" value="C:chloroplast stroma"/>
    <property type="evidence" value="ECO:0007669"/>
    <property type="project" value="TreeGrafter"/>
</dbReference>
<dbReference type="Pfam" id="PF00266">
    <property type="entry name" value="Aminotran_5"/>
    <property type="match status" value="1"/>
</dbReference>
<comment type="pathway">
    <text evidence="2">Amino-acid biosynthesis; L-serine biosynthesis; L-serine from 3-phospho-D-glycerate: step 2/3.</text>
</comment>
<comment type="catalytic activity">
    <reaction evidence="10">
        <text>4-(phosphooxy)-L-threonine + 2-oxoglutarate = (R)-3-hydroxy-2-oxo-4-phosphooxybutanoate + L-glutamate</text>
        <dbReference type="Rhea" id="RHEA:16573"/>
        <dbReference type="ChEBI" id="CHEBI:16810"/>
        <dbReference type="ChEBI" id="CHEBI:29985"/>
        <dbReference type="ChEBI" id="CHEBI:58452"/>
        <dbReference type="ChEBI" id="CHEBI:58538"/>
        <dbReference type="EC" id="2.6.1.52"/>
    </reaction>
</comment>
<feature type="domain" description="Aminotransferase class V" evidence="12">
    <location>
        <begin position="177"/>
        <end position="497"/>
    </location>
</feature>
<keyword evidence="7" id="KW-0808">Transferase</keyword>
<dbReference type="Gene3D" id="3.40.640.10">
    <property type="entry name" value="Type I PLP-dependent aspartate aminotransferase-like (Major domain)"/>
    <property type="match status" value="1"/>
</dbReference>
<gene>
    <name evidence="13" type="ORF">WJX84_011318</name>
</gene>
<dbReference type="GO" id="GO:0004648">
    <property type="term" value="F:O-phospho-L-serine:2-oxoglutarate aminotransferase activity"/>
    <property type="evidence" value="ECO:0007669"/>
    <property type="project" value="UniProtKB-EC"/>
</dbReference>
<dbReference type="GO" id="GO:0006564">
    <property type="term" value="P:L-serine biosynthetic process"/>
    <property type="evidence" value="ECO:0007669"/>
    <property type="project" value="UniProtKB-KW"/>
</dbReference>
<comment type="similarity">
    <text evidence="3">Belongs to the class-V pyridoxal-phosphate-dependent aminotransferase family. SerC subfamily.</text>
</comment>
<dbReference type="SUPFAM" id="SSF53383">
    <property type="entry name" value="PLP-dependent transferases"/>
    <property type="match status" value="1"/>
</dbReference>
<dbReference type="NCBIfam" id="TIGR01364">
    <property type="entry name" value="serC_1"/>
    <property type="match status" value="1"/>
</dbReference>
<dbReference type="PANTHER" id="PTHR43247">
    <property type="entry name" value="PHOSPHOSERINE AMINOTRANSFERASE"/>
    <property type="match status" value="1"/>
</dbReference>
<sequence length="509" mass="56453">MVPSCFQQAAFLTADGAIRCEATCGTYKSQLDAYFRQSEIRGQDCPLGLDPEALSRDLEAWGIPHTAWPFSMRVYASNMYYRKVLVENLEEEILSQLKEAPSELKYKHMVDLGPGHPEQDYNYFGELKLVFPNMSAKSASVSSFQYGGRGTAYGPHIRGDSQQALLLLGPEFDWAELLNWNGSGMSVMEMSHRSKAFMSIITDAEQKLRQLLSIPDNYKVMFLQGGATAQFSAVPLNLTSHGETVDQLVTGSWSKKAAQEAEKYGLKVNVACKGDNKSVPARDSWKLSSDATYVHYCDNETIQGVEFHTAPDVGDALLVADMSSNFCSKKVDVSKFGLIYAGAQKNIGPAGVVVVIVREDLMGKARDICPVTMDYETMKDSLYNTPPCWSIYMCSLMFDFLLEQGGLEAREQLNQKKADILYSIVDSSNDFYAAPVHESVRSRMNVPFIIPSKPELEKEFVAEAAKLGMTELKGHRSVGGMRASIYNSMPIEGVENLAAFMKDFADKHS</sequence>
<keyword evidence="9" id="KW-0718">Serine biosynthesis</keyword>
<evidence type="ECO:0000256" key="6">
    <source>
        <dbReference type="ARBA" id="ARBA00022605"/>
    </source>
</evidence>
<keyword evidence="14" id="KW-1185">Reference proteome</keyword>
<evidence type="ECO:0000256" key="11">
    <source>
        <dbReference type="ARBA" id="ARBA00049007"/>
    </source>
</evidence>
<dbReference type="InterPro" id="IPR022278">
    <property type="entry name" value="Pser_aminoTfrase"/>
</dbReference>
<dbReference type="Proteomes" id="UP001485043">
    <property type="component" value="Unassembled WGS sequence"/>
</dbReference>
<evidence type="ECO:0000256" key="9">
    <source>
        <dbReference type="ARBA" id="ARBA00023299"/>
    </source>
</evidence>
<dbReference type="PANTHER" id="PTHR43247:SF1">
    <property type="entry name" value="PHOSPHOSERINE AMINOTRANSFERASE"/>
    <property type="match status" value="1"/>
</dbReference>